<accession>A0ABQ4XN64</accession>
<protein>
    <submittedName>
        <fullName evidence="2">Uncharacterized protein</fullName>
    </submittedName>
</protein>
<feature type="compositionally biased region" description="Polar residues" evidence="1">
    <location>
        <begin position="113"/>
        <end position="126"/>
    </location>
</feature>
<dbReference type="EMBL" id="BQNB010009676">
    <property type="protein sequence ID" value="GJS66823.1"/>
    <property type="molecule type" value="Genomic_DNA"/>
</dbReference>
<name>A0ABQ4XN64_9ASTR</name>
<feature type="compositionally biased region" description="Pro residues" evidence="1">
    <location>
        <begin position="130"/>
        <end position="139"/>
    </location>
</feature>
<reference evidence="2" key="1">
    <citation type="journal article" date="2022" name="Int. J. Mol. Sci.">
        <title>Draft Genome of Tanacetum Coccineum: Genomic Comparison of Closely Related Tanacetum-Family Plants.</title>
        <authorList>
            <person name="Yamashiro T."/>
            <person name="Shiraishi A."/>
            <person name="Nakayama K."/>
            <person name="Satake H."/>
        </authorList>
    </citation>
    <scope>NUCLEOTIDE SEQUENCE</scope>
</reference>
<reference evidence="2" key="2">
    <citation type="submission" date="2022-01" db="EMBL/GenBank/DDBJ databases">
        <authorList>
            <person name="Yamashiro T."/>
            <person name="Shiraishi A."/>
            <person name="Satake H."/>
            <person name="Nakayama K."/>
        </authorList>
    </citation>
    <scope>NUCLEOTIDE SEQUENCE</scope>
</reference>
<dbReference type="Proteomes" id="UP001151760">
    <property type="component" value="Unassembled WGS sequence"/>
</dbReference>
<proteinExistence type="predicted"/>
<gene>
    <name evidence="2" type="ORF">Tco_0681387</name>
</gene>
<evidence type="ECO:0000256" key="1">
    <source>
        <dbReference type="SAM" id="MobiDB-lite"/>
    </source>
</evidence>
<evidence type="ECO:0000313" key="3">
    <source>
        <dbReference type="Proteomes" id="UP001151760"/>
    </source>
</evidence>
<sequence length="186" mass="20130">MVDEHHLWTTKKDCVNEFEKLMKDKFPDEFHRGTYLHFLEGLQFAYNYSDYAGGYTVDRKSTTGGSSIFGILAANWAGILTLVVQNMVVCLVADGWLNPQPVREPHLQPSPTPTIFHTTEPESNTDLRPAPQPPTPLPSPTTSIPQPQPWGSHIIIAPGAEGSPAVGAGASAATWAVHSNTIGSGL</sequence>
<evidence type="ECO:0000313" key="2">
    <source>
        <dbReference type="EMBL" id="GJS66823.1"/>
    </source>
</evidence>
<feature type="region of interest" description="Disordered" evidence="1">
    <location>
        <begin position="104"/>
        <end position="151"/>
    </location>
</feature>
<keyword evidence="3" id="KW-1185">Reference proteome</keyword>
<organism evidence="2 3">
    <name type="scientific">Tanacetum coccineum</name>
    <dbReference type="NCBI Taxonomy" id="301880"/>
    <lineage>
        <taxon>Eukaryota</taxon>
        <taxon>Viridiplantae</taxon>
        <taxon>Streptophyta</taxon>
        <taxon>Embryophyta</taxon>
        <taxon>Tracheophyta</taxon>
        <taxon>Spermatophyta</taxon>
        <taxon>Magnoliopsida</taxon>
        <taxon>eudicotyledons</taxon>
        <taxon>Gunneridae</taxon>
        <taxon>Pentapetalae</taxon>
        <taxon>asterids</taxon>
        <taxon>campanulids</taxon>
        <taxon>Asterales</taxon>
        <taxon>Asteraceae</taxon>
        <taxon>Asteroideae</taxon>
        <taxon>Anthemideae</taxon>
        <taxon>Anthemidinae</taxon>
        <taxon>Tanacetum</taxon>
    </lineage>
</organism>
<comment type="caution">
    <text evidence="2">The sequence shown here is derived from an EMBL/GenBank/DDBJ whole genome shotgun (WGS) entry which is preliminary data.</text>
</comment>